<name>A0A6J5F8E5_9BURK</name>
<organism evidence="6 7">
    <name type="scientific">Paraburkholderia humisilvae</name>
    <dbReference type="NCBI Taxonomy" id="627669"/>
    <lineage>
        <taxon>Bacteria</taxon>
        <taxon>Pseudomonadati</taxon>
        <taxon>Pseudomonadota</taxon>
        <taxon>Betaproteobacteria</taxon>
        <taxon>Burkholderiales</taxon>
        <taxon>Burkholderiaceae</taxon>
        <taxon>Paraburkholderia</taxon>
    </lineage>
</organism>
<evidence type="ECO:0000256" key="2">
    <source>
        <dbReference type="ARBA" id="ARBA00022679"/>
    </source>
</evidence>
<dbReference type="GO" id="GO:0005829">
    <property type="term" value="C:cytosol"/>
    <property type="evidence" value="ECO:0007669"/>
    <property type="project" value="TreeGrafter"/>
</dbReference>
<evidence type="ECO:0000256" key="3">
    <source>
        <dbReference type="ARBA" id="ARBA00022777"/>
    </source>
</evidence>
<dbReference type="GO" id="GO:0008804">
    <property type="term" value="F:carbamate kinase activity"/>
    <property type="evidence" value="ECO:0007669"/>
    <property type="project" value="InterPro"/>
</dbReference>
<dbReference type="PRINTS" id="PR01469">
    <property type="entry name" value="CARBMTKINASE"/>
</dbReference>
<evidence type="ECO:0000313" key="7">
    <source>
        <dbReference type="Proteomes" id="UP000494363"/>
    </source>
</evidence>
<dbReference type="PANTHER" id="PTHR30409:SF1">
    <property type="entry name" value="CARBAMATE KINASE-RELATED"/>
    <property type="match status" value="1"/>
</dbReference>
<evidence type="ECO:0000256" key="1">
    <source>
        <dbReference type="ARBA" id="ARBA00011066"/>
    </source>
</evidence>
<dbReference type="AlphaFoldDB" id="A0A6J5F8E5"/>
<dbReference type="EMBL" id="CADIKH010000169">
    <property type="protein sequence ID" value="CAB3774774.1"/>
    <property type="molecule type" value="Genomic_DNA"/>
</dbReference>
<evidence type="ECO:0000313" key="6">
    <source>
        <dbReference type="EMBL" id="CAB3774774.1"/>
    </source>
</evidence>
<keyword evidence="2 4" id="KW-0808">Transferase</keyword>
<dbReference type="NCBIfam" id="NF009008">
    <property type="entry name" value="PRK12354.1"/>
    <property type="match status" value="1"/>
</dbReference>
<sequence length="327" mass="34481">MRIVVALGGNALLRRGERVSADAQRNNIRLAALQLSKAAAGGSLVIVHGNGPQVGLLASQGMTVPEPQRFPLDVLDAETEGMIGYMIELELGNRLPGHRACATLLTMVEVSPTDPAFAQPDKPIGAAFTEADAALAKRDKGWAMALDGTAYRRVVASPKPVRILEIQAVRWLLAHGAIVICAGGGGIPVVAEQNRSYRGVEAVIDKDRTAALIARELEADLLVIATDVAGVFLDWGKPSARPIRSVNPDSLERLGFAAGSMAPKVEAACDFARRTGHRAVIGALVDIEQMIAGTAGTSIRCGDAELSVGDMLTTPRQQIDRTFAPGE</sequence>
<dbReference type="Proteomes" id="UP000494363">
    <property type="component" value="Unassembled WGS sequence"/>
</dbReference>
<evidence type="ECO:0000256" key="4">
    <source>
        <dbReference type="PIRNR" id="PIRNR000723"/>
    </source>
</evidence>
<dbReference type="GO" id="GO:0019546">
    <property type="term" value="P:L-arginine deiminase pathway"/>
    <property type="evidence" value="ECO:0007669"/>
    <property type="project" value="TreeGrafter"/>
</dbReference>
<comment type="similarity">
    <text evidence="1 4">Belongs to the carbamate kinase family.</text>
</comment>
<dbReference type="CDD" id="cd04235">
    <property type="entry name" value="AAK_CK"/>
    <property type="match status" value="1"/>
</dbReference>
<dbReference type="SUPFAM" id="SSF53633">
    <property type="entry name" value="Carbamate kinase-like"/>
    <property type="match status" value="1"/>
</dbReference>
<evidence type="ECO:0000259" key="5">
    <source>
        <dbReference type="Pfam" id="PF00696"/>
    </source>
</evidence>
<reference evidence="6 7" key="1">
    <citation type="submission" date="2020-04" db="EMBL/GenBank/DDBJ databases">
        <authorList>
            <person name="De Canck E."/>
        </authorList>
    </citation>
    <scope>NUCLEOTIDE SEQUENCE [LARGE SCALE GENOMIC DNA]</scope>
    <source>
        <strain evidence="6 7">LMG 29542</strain>
    </source>
</reference>
<dbReference type="PIRSF" id="PIRSF000723">
    <property type="entry name" value="Carbamate_kin"/>
    <property type="match status" value="1"/>
</dbReference>
<dbReference type="Gene3D" id="3.40.1160.10">
    <property type="entry name" value="Acetylglutamate kinase-like"/>
    <property type="match status" value="1"/>
</dbReference>
<dbReference type="PANTHER" id="PTHR30409">
    <property type="entry name" value="CARBAMATE KINASE"/>
    <property type="match status" value="1"/>
</dbReference>
<dbReference type="InterPro" id="IPR036393">
    <property type="entry name" value="AceGlu_kinase-like_sf"/>
</dbReference>
<proteinExistence type="inferred from homology"/>
<accession>A0A6J5F8E5</accession>
<dbReference type="RefSeq" id="WP_175233251.1">
    <property type="nucleotide sequence ID" value="NZ_CADIKH010000169.1"/>
</dbReference>
<protein>
    <recommendedName>
        <fullName evidence="4">Carbamate kinase</fullName>
    </recommendedName>
</protein>
<dbReference type="InterPro" id="IPR003964">
    <property type="entry name" value="Carb_kinase"/>
</dbReference>
<dbReference type="FunFam" id="3.40.1160.10:FF:000007">
    <property type="entry name" value="Carbamate kinase"/>
    <property type="match status" value="1"/>
</dbReference>
<dbReference type="InterPro" id="IPR001048">
    <property type="entry name" value="Asp/Glu/Uridylate_kinase"/>
</dbReference>
<dbReference type="Pfam" id="PF00696">
    <property type="entry name" value="AA_kinase"/>
    <property type="match status" value="1"/>
</dbReference>
<keyword evidence="7" id="KW-1185">Reference proteome</keyword>
<gene>
    <name evidence="6" type="primary">arcC1_2</name>
    <name evidence="6" type="ORF">LMG29542_08156</name>
</gene>
<keyword evidence="3 4" id="KW-0418">Kinase</keyword>
<feature type="domain" description="Aspartate/glutamate/uridylate kinase" evidence="5">
    <location>
        <begin position="1"/>
        <end position="281"/>
    </location>
</feature>